<evidence type="ECO:0000259" key="2">
    <source>
        <dbReference type="Pfam" id="PF13579"/>
    </source>
</evidence>
<dbReference type="AlphaFoldDB" id="A0A1J5SR25"/>
<sequence>MAHVVMLRTRLTAGAQPEPVVADTAASLAALGHEVTLLAWDRDGDSDAESKAEWGRLVRYRRACPLNAPLAFVRELPRFWCWCLRQTFALRGDLMIHAHDLDTLPLGLFAARLLRAPLVYDCHENYPALVEGAVSHRAALRLHRLEARLLWCCDGVLAAGPQGFARLTAMRGEGHGAPFSAPLEEALAVLQLPQAELVRDGVALVGNLKRLEDYPAAAVAARKPGKQLNVIYIGVLEKQPSRGILETALAVEGLRDVEFLIGGFGTLVPQLERLCRRLRHTRYLGPVPPDDIARLTLEADAVLMALDPANLNSRLSAPNKLFEAMCAGVPVITCRELLMGHFVADEQIGATFAWGDWRALRRSARELRDSPAERDAMGRRGRALAESGFHWDAAAERLARLYDSVLKR</sequence>
<dbReference type="EMBL" id="MIYT01000012">
    <property type="protein sequence ID" value="OIR10895.1"/>
    <property type="molecule type" value="Genomic_DNA"/>
</dbReference>
<dbReference type="InterPro" id="IPR050194">
    <property type="entry name" value="Glycosyltransferase_grp1"/>
</dbReference>
<dbReference type="Gene3D" id="3.40.50.2000">
    <property type="entry name" value="Glycogen Phosphorylase B"/>
    <property type="match status" value="2"/>
</dbReference>
<dbReference type="PANTHER" id="PTHR45947:SF3">
    <property type="entry name" value="SULFOQUINOVOSYL TRANSFERASE SQD2"/>
    <property type="match status" value="1"/>
</dbReference>
<dbReference type="InterPro" id="IPR028098">
    <property type="entry name" value="Glyco_trans_4-like_N"/>
</dbReference>
<dbReference type="Pfam" id="PF13524">
    <property type="entry name" value="Glyco_trans_1_2"/>
    <property type="match status" value="1"/>
</dbReference>
<proteinExistence type="predicted"/>
<dbReference type="Pfam" id="PF13579">
    <property type="entry name" value="Glyco_trans_4_4"/>
    <property type="match status" value="1"/>
</dbReference>
<organism evidence="3 4">
    <name type="scientific">Marine Group III euryarchaeote CG-Bathy2</name>
    <dbReference type="NCBI Taxonomy" id="1889002"/>
    <lineage>
        <taxon>Archaea</taxon>
        <taxon>Methanobacteriati</taxon>
        <taxon>Thermoplasmatota</taxon>
        <taxon>Thermoplasmata</taxon>
        <taxon>Candidatus Thermoprofundales</taxon>
    </lineage>
</organism>
<accession>A0A1J5SR25</accession>
<feature type="domain" description="Spore protein YkvP/CgeB glycosyl transferase-like" evidence="1">
    <location>
        <begin position="258"/>
        <end position="398"/>
    </location>
</feature>
<reference evidence="3 4" key="1">
    <citation type="submission" date="2016-08" db="EMBL/GenBank/DDBJ databases">
        <title>New Insights into Marine Group III Euryarchaeota, from dark to light.</title>
        <authorList>
            <person name="Haro-Moreno J.M."/>
            <person name="Rodriguez-Valera F."/>
            <person name="Lopez-Garcia P."/>
            <person name="Moreira D."/>
            <person name="Martin-Cuadrado A.B."/>
        </authorList>
    </citation>
    <scope>NUCLEOTIDE SEQUENCE [LARGE SCALE GENOMIC DNA]</scope>
    <source>
        <strain evidence="3">CG-Bathy2</strain>
    </source>
</reference>
<dbReference type="Proteomes" id="UP000182853">
    <property type="component" value="Unassembled WGS sequence"/>
</dbReference>
<dbReference type="GO" id="GO:0016757">
    <property type="term" value="F:glycosyltransferase activity"/>
    <property type="evidence" value="ECO:0007669"/>
    <property type="project" value="TreeGrafter"/>
</dbReference>
<comment type="caution">
    <text evidence="3">The sequence shown here is derived from an EMBL/GenBank/DDBJ whole genome shotgun (WGS) entry which is preliminary data.</text>
</comment>
<dbReference type="PANTHER" id="PTHR45947">
    <property type="entry name" value="SULFOQUINOVOSYL TRANSFERASE SQD2"/>
    <property type="match status" value="1"/>
</dbReference>
<evidence type="ECO:0000259" key="1">
    <source>
        <dbReference type="Pfam" id="PF13524"/>
    </source>
</evidence>
<name>A0A1J5SR25_9ARCH</name>
<evidence type="ECO:0000313" key="3">
    <source>
        <dbReference type="EMBL" id="OIR10895.1"/>
    </source>
</evidence>
<dbReference type="InterPro" id="IPR055259">
    <property type="entry name" value="YkvP/CgeB_Glyco_trans-like"/>
</dbReference>
<evidence type="ECO:0000313" key="4">
    <source>
        <dbReference type="Proteomes" id="UP000182853"/>
    </source>
</evidence>
<protein>
    <submittedName>
        <fullName evidence="3">Uncharacterized protein</fullName>
    </submittedName>
</protein>
<gene>
    <name evidence="3" type="ORF">BEU05_01170</name>
</gene>
<feature type="domain" description="Glycosyltransferase subfamily 4-like N-terminal" evidence="2">
    <location>
        <begin position="18"/>
        <end position="170"/>
    </location>
</feature>
<dbReference type="SUPFAM" id="SSF53756">
    <property type="entry name" value="UDP-Glycosyltransferase/glycogen phosphorylase"/>
    <property type="match status" value="1"/>
</dbReference>